<keyword evidence="5" id="KW-0630">Potassium</keyword>
<evidence type="ECO:0000256" key="9">
    <source>
        <dbReference type="SAM" id="MobiDB-lite"/>
    </source>
</evidence>
<feature type="compositionally biased region" description="Polar residues" evidence="9">
    <location>
        <begin position="32"/>
        <end position="67"/>
    </location>
</feature>
<feature type="transmembrane region" description="Helical" evidence="10">
    <location>
        <begin position="391"/>
        <end position="416"/>
    </location>
</feature>
<evidence type="ECO:0000313" key="13">
    <source>
        <dbReference type="EMBL" id="ORY44041.1"/>
    </source>
</evidence>
<feature type="transmembrane region" description="Helical" evidence="10">
    <location>
        <begin position="461"/>
        <end position="483"/>
    </location>
</feature>
<keyword evidence="7" id="KW-0406">Ion transport</keyword>
<feature type="transmembrane region" description="Helical" evidence="10">
    <location>
        <begin position="503"/>
        <end position="528"/>
    </location>
</feature>
<keyword evidence="4 10" id="KW-0812">Transmembrane</keyword>
<dbReference type="STRING" id="329046.A0A1Y2CAI5"/>
<protein>
    <recommendedName>
        <fullName evidence="15">Potassium transporter</fullName>
    </recommendedName>
</protein>
<reference evidence="13 14" key="1">
    <citation type="submission" date="2016-07" db="EMBL/GenBank/DDBJ databases">
        <title>Pervasive Adenine N6-methylation of Active Genes in Fungi.</title>
        <authorList>
            <consortium name="DOE Joint Genome Institute"/>
            <person name="Mondo S.J."/>
            <person name="Dannebaum R.O."/>
            <person name="Kuo R.C."/>
            <person name="Labutti K."/>
            <person name="Haridas S."/>
            <person name="Kuo A."/>
            <person name="Salamov A."/>
            <person name="Ahrendt S.R."/>
            <person name="Lipzen A."/>
            <person name="Sullivan W."/>
            <person name="Andreopoulos W.B."/>
            <person name="Clum A."/>
            <person name="Lindquist E."/>
            <person name="Daum C."/>
            <person name="Ramamoorthy G.K."/>
            <person name="Gryganskyi A."/>
            <person name="Culley D."/>
            <person name="Magnuson J.K."/>
            <person name="James T.Y."/>
            <person name="O'Malley M.A."/>
            <person name="Stajich J.E."/>
            <person name="Spatafora J.W."/>
            <person name="Visel A."/>
            <person name="Grigoriev I.V."/>
        </authorList>
    </citation>
    <scope>NUCLEOTIDE SEQUENCE [LARGE SCALE GENOMIC DNA]</scope>
    <source>
        <strain evidence="13 14">JEL800</strain>
    </source>
</reference>
<evidence type="ECO:0000313" key="14">
    <source>
        <dbReference type="Proteomes" id="UP000193642"/>
    </source>
</evidence>
<feature type="compositionally biased region" description="Low complexity" evidence="9">
    <location>
        <begin position="20"/>
        <end position="31"/>
    </location>
</feature>
<evidence type="ECO:0000256" key="7">
    <source>
        <dbReference type="ARBA" id="ARBA00023065"/>
    </source>
</evidence>
<feature type="transmembrane region" description="Helical" evidence="10">
    <location>
        <begin position="265"/>
        <end position="286"/>
    </location>
</feature>
<feature type="transmembrane region" description="Helical" evidence="10">
    <location>
        <begin position="640"/>
        <end position="660"/>
    </location>
</feature>
<keyword evidence="6 10" id="KW-1133">Transmembrane helix</keyword>
<feature type="transmembrane region" description="Helical" evidence="10">
    <location>
        <begin position="360"/>
        <end position="379"/>
    </location>
</feature>
<keyword evidence="3" id="KW-0633">Potassium transport</keyword>
<evidence type="ECO:0000256" key="8">
    <source>
        <dbReference type="ARBA" id="ARBA00023136"/>
    </source>
</evidence>
<organism evidence="13 14">
    <name type="scientific">Rhizoclosmatium globosum</name>
    <dbReference type="NCBI Taxonomy" id="329046"/>
    <lineage>
        <taxon>Eukaryota</taxon>
        <taxon>Fungi</taxon>
        <taxon>Fungi incertae sedis</taxon>
        <taxon>Chytridiomycota</taxon>
        <taxon>Chytridiomycota incertae sedis</taxon>
        <taxon>Chytridiomycetes</taxon>
        <taxon>Chytridiales</taxon>
        <taxon>Chytriomycetaceae</taxon>
        <taxon>Rhizoclosmatium</taxon>
    </lineage>
</organism>
<dbReference type="Pfam" id="PF22776">
    <property type="entry name" value="K_trans_C"/>
    <property type="match status" value="1"/>
</dbReference>
<sequence>MSTEERKTAVPKKRVSIALPDSDPSQSQNSQITPQIDISGSASDIPQSSDAENKATPTTEVVTSSDVPQLDKLGVTRSTTSGSRRSSMKPTGENLLRSATCATPKSAAQLSLGAASVAPTLARNAIVKTVPLQPAASMGQVTNGGGSAMFQAAGSTMSINSVATGYVNPLFQDSDAPIVKKPKINKEKRMSLGAALCIPPPPRIDNNMNFKKVFMLSMGAIGMVYGDIGVSPIFVLKTIFSTFIIEGGEHGGHTIDTSVVNETVILGSISFLIWVITLVCCVKYIIFVLKADKNGEGGTWALVSLLPLDNEDHVLFKYRVYIFNLAIVGASCLLADGFIAPAICVLSAFEGVQDYSEGHLPRQGTIALACIVLFILFMLQRFGTSKSLKFYGPIMLLWFLVIAGVGLYNITLNYTVLKAFSPHMIVNLFTSNSNNAFGLAVTGVEAMYADLGHFKTLPIRVSFLAIVYPAIICSYLGQGAYLINNPDAGSHPFFNSVPQPMKYVVLVLATFAAIIASQATISGCFTLIDQGISLRVFPNIKTTHTTAAHAGDAGSVYIPAFNNALMCGSIILVLSFGSSEAIAEIFGIGVTITMTCTTLFYILAMKYVWHQPDWQTYLFSFCFIILDVFLFFASCRKFASYGWIAILMSFCMFYMMYTWYTTNKEISDKLHERLLELNELRIHVKHIHRTQGTVVFVSNTDEDVPNVLRICAQQLRSLPANIVCMTAISSTAPFIAEEERVVFRTVDPVAGIYRLVISYGYAERSIDTVTAVERARKRGLRIGAEERPTFVVGRELVSTKKDEKDFIKKFRVLSYSAISSNTEGKIEYFNLPAKDTLEIGAQMLL</sequence>
<dbReference type="OrthoDB" id="504708at2759"/>
<keyword evidence="2" id="KW-0813">Transport</keyword>
<accession>A0A1Y2CAI5</accession>
<dbReference type="GO" id="GO:0015079">
    <property type="term" value="F:potassium ion transmembrane transporter activity"/>
    <property type="evidence" value="ECO:0007669"/>
    <property type="project" value="InterPro"/>
</dbReference>
<keyword evidence="14" id="KW-1185">Reference proteome</keyword>
<dbReference type="GO" id="GO:0016020">
    <property type="term" value="C:membrane"/>
    <property type="evidence" value="ECO:0007669"/>
    <property type="project" value="UniProtKB-SubCell"/>
</dbReference>
<evidence type="ECO:0000256" key="2">
    <source>
        <dbReference type="ARBA" id="ARBA00022448"/>
    </source>
</evidence>
<feature type="domain" description="K+ potassium transporter integral membrane" evidence="11">
    <location>
        <begin position="217"/>
        <end position="679"/>
    </location>
</feature>
<dbReference type="Proteomes" id="UP000193642">
    <property type="component" value="Unassembled WGS sequence"/>
</dbReference>
<feature type="domain" description="K+ potassium transporter C-terminal" evidence="12">
    <location>
        <begin position="692"/>
        <end position="843"/>
    </location>
</feature>
<comment type="caution">
    <text evidence="13">The sequence shown here is derived from an EMBL/GenBank/DDBJ whole genome shotgun (WGS) entry which is preliminary data.</text>
</comment>
<evidence type="ECO:0000256" key="10">
    <source>
        <dbReference type="SAM" id="Phobius"/>
    </source>
</evidence>
<dbReference type="Pfam" id="PF02705">
    <property type="entry name" value="K_trans"/>
    <property type="match status" value="1"/>
</dbReference>
<gene>
    <name evidence="13" type="ORF">BCR33DRAFT_785291</name>
</gene>
<evidence type="ECO:0000256" key="5">
    <source>
        <dbReference type="ARBA" id="ARBA00022958"/>
    </source>
</evidence>
<evidence type="ECO:0000256" key="1">
    <source>
        <dbReference type="ARBA" id="ARBA00004141"/>
    </source>
</evidence>
<feature type="transmembrane region" description="Helical" evidence="10">
    <location>
        <begin position="321"/>
        <end position="348"/>
    </location>
</feature>
<keyword evidence="8 10" id="KW-0472">Membrane</keyword>
<feature type="transmembrane region" description="Helical" evidence="10">
    <location>
        <begin position="213"/>
        <end position="245"/>
    </location>
</feature>
<dbReference type="PANTHER" id="PTHR30540:SF83">
    <property type="entry name" value="K+ POTASSIUM TRANSPORTER"/>
    <property type="match status" value="1"/>
</dbReference>
<feature type="transmembrane region" description="Helical" evidence="10">
    <location>
        <begin position="582"/>
        <end position="604"/>
    </location>
</feature>
<feature type="transmembrane region" description="Helical" evidence="10">
    <location>
        <begin position="556"/>
        <end position="576"/>
    </location>
</feature>
<evidence type="ECO:0000259" key="11">
    <source>
        <dbReference type="Pfam" id="PF02705"/>
    </source>
</evidence>
<evidence type="ECO:0000256" key="4">
    <source>
        <dbReference type="ARBA" id="ARBA00022692"/>
    </source>
</evidence>
<dbReference type="InterPro" id="IPR053952">
    <property type="entry name" value="K_trans_C"/>
</dbReference>
<proteinExistence type="predicted"/>
<evidence type="ECO:0000256" key="6">
    <source>
        <dbReference type="ARBA" id="ARBA00022989"/>
    </source>
</evidence>
<dbReference type="InterPro" id="IPR053951">
    <property type="entry name" value="K_trans_N"/>
</dbReference>
<feature type="region of interest" description="Disordered" evidence="9">
    <location>
        <begin position="1"/>
        <end position="93"/>
    </location>
</feature>
<dbReference type="AlphaFoldDB" id="A0A1Y2CAI5"/>
<feature type="transmembrane region" description="Helical" evidence="10">
    <location>
        <begin position="616"/>
        <end position="634"/>
    </location>
</feature>
<evidence type="ECO:0008006" key="15">
    <source>
        <dbReference type="Google" id="ProtNLM"/>
    </source>
</evidence>
<name>A0A1Y2CAI5_9FUNG</name>
<dbReference type="PANTHER" id="PTHR30540">
    <property type="entry name" value="OSMOTIC STRESS POTASSIUM TRANSPORTER"/>
    <property type="match status" value="1"/>
</dbReference>
<evidence type="ECO:0000259" key="12">
    <source>
        <dbReference type="Pfam" id="PF22776"/>
    </source>
</evidence>
<feature type="compositionally biased region" description="Low complexity" evidence="9">
    <location>
        <begin position="76"/>
        <end position="85"/>
    </location>
</feature>
<dbReference type="InterPro" id="IPR003855">
    <property type="entry name" value="K+_transporter"/>
</dbReference>
<dbReference type="EMBL" id="MCGO01000023">
    <property type="protein sequence ID" value="ORY44041.1"/>
    <property type="molecule type" value="Genomic_DNA"/>
</dbReference>
<evidence type="ECO:0000256" key="3">
    <source>
        <dbReference type="ARBA" id="ARBA00022538"/>
    </source>
</evidence>
<comment type="subcellular location">
    <subcellularLocation>
        <location evidence="1">Membrane</location>
        <topology evidence="1">Multi-pass membrane protein</topology>
    </subcellularLocation>
</comment>